<dbReference type="GO" id="GO:0009368">
    <property type="term" value="C:endopeptidase Clp complex"/>
    <property type="evidence" value="ECO:0007669"/>
    <property type="project" value="TreeGrafter"/>
</dbReference>
<keyword evidence="2" id="KW-0645">Protease</keyword>
<dbReference type="GO" id="GO:0004176">
    <property type="term" value="F:ATP-dependent peptidase activity"/>
    <property type="evidence" value="ECO:0007669"/>
    <property type="project" value="InterPro"/>
</dbReference>
<dbReference type="SUPFAM" id="SSF52096">
    <property type="entry name" value="ClpP/crotonase"/>
    <property type="match status" value="1"/>
</dbReference>
<dbReference type="PRINTS" id="PR00127">
    <property type="entry name" value="CLPPROTEASEP"/>
</dbReference>
<name>A0A6J5S3M0_9CAUD</name>
<dbReference type="GO" id="GO:0006515">
    <property type="term" value="P:protein quality control for misfolded or incompletely synthesized proteins"/>
    <property type="evidence" value="ECO:0007669"/>
    <property type="project" value="TreeGrafter"/>
</dbReference>
<comment type="similarity">
    <text evidence="1">Belongs to the peptidase S14 family.</text>
</comment>
<proteinExistence type="inferred from homology"/>
<accession>A0A6J5S3M0</accession>
<dbReference type="GO" id="GO:0051117">
    <property type="term" value="F:ATPase binding"/>
    <property type="evidence" value="ECO:0007669"/>
    <property type="project" value="TreeGrafter"/>
</dbReference>
<sequence length="168" mass="18728">MLCDEKRNLMVWLGSVNEDMHGFVIDSLVKLNATKQKRITFVLSTEGGDTAVAFALYDLIRSNAKPVRIIVNGTCASSGTLILQAGSERLAFEHSHFLIHFGEQGGSSEAEFKFDQRQHAKWVELMTLGTKGKTSQRDMEQMHRGETYLMASEALLHGLIDGITKEIQ</sequence>
<dbReference type="InterPro" id="IPR001907">
    <property type="entry name" value="ClpP"/>
</dbReference>
<gene>
    <name evidence="2" type="ORF">UFOVP1351_38</name>
</gene>
<dbReference type="InterPro" id="IPR023562">
    <property type="entry name" value="ClpP/TepA"/>
</dbReference>
<evidence type="ECO:0000256" key="1">
    <source>
        <dbReference type="ARBA" id="ARBA00007039"/>
    </source>
</evidence>
<protein>
    <submittedName>
        <fullName evidence="2">ClpP Protease subunit of ATP-dependent Clp proteases</fullName>
    </submittedName>
</protein>
<dbReference type="GO" id="GO:0004252">
    <property type="term" value="F:serine-type endopeptidase activity"/>
    <property type="evidence" value="ECO:0007669"/>
    <property type="project" value="InterPro"/>
</dbReference>
<organism evidence="2">
    <name type="scientific">uncultured Caudovirales phage</name>
    <dbReference type="NCBI Taxonomy" id="2100421"/>
    <lineage>
        <taxon>Viruses</taxon>
        <taxon>Duplodnaviria</taxon>
        <taxon>Heunggongvirae</taxon>
        <taxon>Uroviricota</taxon>
        <taxon>Caudoviricetes</taxon>
        <taxon>Peduoviridae</taxon>
        <taxon>Maltschvirus</taxon>
        <taxon>Maltschvirus maltsch</taxon>
    </lineage>
</organism>
<dbReference type="Gene3D" id="3.90.226.10">
    <property type="entry name" value="2-enoyl-CoA Hydratase, Chain A, domain 1"/>
    <property type="match status" value="1"/>
</dbReference>
<dbReference type="Pfam" id="PF00574">
    <property type="entry name" value="CLP_protease"/>
    <property type="match status" value="1"/>
</dbReference>
<dbReference type="InterPro" id="IPR029045">
    <property type="entry name" value="ClpP/crotonase-like_dom_sf"/>
</dbReference>
<evidence type="ECO:0000313" key="2">
    <source>
        <dbReference type="EMBL" id="CAB4200377.1"/>
    </source>
</evidence>
<dbReference type="EMBL" id="LR797306">
    <property type="protein sequence ID" value="CAB4200377.1"/>
    <property type="molecule type" value="Genomic_DNA"/>
</dbReference>
<reference evidence="2" key="1">
    <citation type="submission" date="2020-05" db="EMBL/GenBank/DDBJ databases">
        <authorList>
            <person name="Chiriac C."/>
            <person name="Salcher M."/>
            <person name="Ghai R."/>
            <person name="Kavagutti S V."/>
        </authorList>
    </citation>
    <scope>NUCLEOTIDE SEQUENCE</scope>
</reference>
<dbReference type="PANTHER" id="PTHR10381">
    <property type="entry name" value="ATP-DEPENDENT CLP PROTEASE PROTEOLYTIC SUBUNIT"/>
    <property type="match status" value="1"/>
</dbReference>
<dbReference type="PANTHER" id="PTHR10381:SF11">
    <property type="entry name" value="ATP-DEPENDENT CLP PROTEASE PROTEOLYTIC SUBUNIT, MITOCHONDRIAL"/>
    <property type="match status" value="1"/>
</dbReference>
<keyword evidence="2" id="KW-0378">Hydrolase</keyword>